<reference evidence="2 3" key="1">
    <citation type="journal article" date="2023" name="Plants (Basel)">
        <title>Bridging the Gap: Combining Genomics and Transcriptomics Approaches to Understand Stylosanthes scabra, an Orphan Legume from the Brazilian Caatinga.</title>
        <authorList>
            <person name="Ferreira-Neto J.R.C."/>
            <person name="da Silva M.D."/>
            <person name="Binneck E."/>
            <person name="de Melo N.F."/>
            <person name="da Silva R.H."/>
            <person name="de Melo A.L.T.M."/>
            <person name="Pandolfi V."/>
            <person name="Bustamante F.O."/>
            <person name="Brasileiro-Vidal A.C."/>
            <person name="Benko-Iseppon A.M."/>
        </authorList>
    </citation>
    <scope>NUCLEOTIDE SEQUENCE [LARGE SCALE GENOMIC DNA]</scope>
    <source>
        <tissue evidence="2">Leaves</tissue>
    </source>
</reference>
<keyword evidence="1" id="KW-0732">Signal</keyword>
<accession>A0ABU6W2H7</accession>
<sequence length="68" mass="7593">MNHNHRSITSISLALHLHLVQRLSSSFYWSISAQTMVAHSVWVHAVISSLHADLLQKVLFSLSADVLS</sequence>
<dbReference type="EMBL" id="JASCZI010181247">
    <property type="protein sequence ID" value="MED6179601.1"/>
    <property type="molecule type" value="Genomic_DNA"/>
</dbReference>
<evidence type="ECO:0000256" key="1">
    <source>
        <dbReference type="SAM" id="SignalP"/>
    </source>
</evidence>
<feature type="chain" id="PRO_5046001639" evidence="1">
    <location>
        <begin position="23"/>
        <end position="68"/>
    </location>
</feature>
<evidence type="ECO:0000313" key="2">
    <source>
        <dbReference type="EMBL" id="MED6179601.1"/>
    </source>
</evidence>
<feature type="signal peptide" evidence="1">
    <location>
        <begin position="1"/>
        <end position="22"/>
    </location>
</feature>
<evidence type="ECO:0000313" key="3">
    <source>
        <dbReference type="Proteomes" id="UP001341840"/>
    </source>
</evidence>
<name>A0ABU6W2H7_9FABA</name>
<organism evidence="2 3">
    <name type="scientific">Stylosanthes scabra</name>
    <dbReference type="NCBI Taxonomy" id="79078"/>
    <lineage>
        <taxon>Eukaryota</taxon>
        <taxon>Viridiplantae</taxon>
        <taxon>Streptophyta</taxon>
        <taxon>Embryophyta</taxon>
        <taxon>Tracheophyta</taxon>
        <taxon>Spermatophyta</taxon>
        <taxon>Magnoliopsida</taxon>
        <taxon>eudicotyledons</taxon>
        <taxon>Gunneridae</taxon>
        <taxon>Pentapetalae</taxon>
        <taxon>rosids</taxon>
        <taxon>fabids</taxon>
        <taxon>Fabales</taxon>
        <taxon>Fabaceae</taxon>
        <taxon>Papilionoideae</taxon>
        <taxon>50 kb inversion clade</taxon>
        <taxon>dalbergioids sensu lato</taxon>
        <taxon>Dalbergieae</taxon>
        <taxon>Pterocarpus clade</taxon>
        <taxon>Stylosanthes</taxon>
    </lineage>
</organism>
<proteinExistence type="predicted"/>
<keyword evidence="3" id="KW-1185">Reference proteome</keyword>
<dbReference type="Proteomes" id="UP001341840">
    <property type="component" value="Unassembled WGS sequence"/>
</dbReference>
<protein>
    <submittedName>
        <fullName evidence="2">Uncharacterized protein</fullName>
    </submittedName>
</protein>
<comment type="caution">
    <text evidence="2">The sequence shown here is derived from an EMBL/GenBank/DDBJ whole genome shotgun (WGS) entry which is preliminary data.</text>
</comment>
<gene>
    <name evidence="2" type="ORF">PIB30_002426</name>
</gene>